<gene>
    <name evidence="5" type="primary">LOC115227387</name>
</gene>
<sequence>MSSLSSLQINKPIDFSGRTPLIFASQVGADRRIIDILIKAGAKLGAKDVGGRTALHLAVWRRRLQAVELLLSRGSNVNEKTIRGNTPLHLAARSSPEWTDGVKAIMKEEAVEVNPRDKDGRTPLHFACSQGHLPTVEILLDQDDIDANVMNNDGDTPLHMAVKKRKYEVVCAMLKQGSFSWISNNQKGHHCLKPFPGSPRNDTQVNSSGCKCKCC</sequence>
<dbReference type="RefSeq" id="XP_029654097.2">
    <property type="nucleotide sequence ID" value="XM_029798237.2"/>
</dbReference>
<feature type="repeat" description="ANK" evidence="3">
    <location>
        <begin position="50"/>
        <end position="82"/>
    </location>
</feature>
<evidence type="ECO:0000256" key="2">
    <source>
        <dbReference type="ARBA" id="ARBA00023043"/>
    </source>
</evidence>
<protein>
    <submittedName>
        <fullName evidence="5">Ankyrin repeat protein RBE_0317</fullName>
    </submittedName>
</protein>
<dbReference type="SMART" id="SM00248">
    <property type="entry name" value="ANK"/>
    <property type="match status" value="5"/>
</dbReference>
<evidence type="ECO:0000313" key="4">
    <source>
        <dbReference type="Proteomes" id="UP000515154"/>
    </source>
</evidence>
<dbReference type="AlphaFoldDB" id="A0A6P7TXU7"/>
<organism evidence="4 5">
    <name type="scientific">Octopus sinensis</name>
    <name type="common">East Asian common octopus</name>
    <dbReference type="NCBI Taxonomy" id="2607531"/>
    <lineage>
        <taxon>Eukaryota</taxon>
        <taxon>Metazoa</taxon>
        <taxon>Spiralia</taxon>
        <taxon>Lophotrochozoa</taxon>
        <taxon>Mollusca</taxon>
        <taxon>Cephalopoda</taxon>
        <taxon>Coleoidea</taxon>
        <taxon>Octopodiformes</taxon>
        <taxon>Octopoda</taxon>
        <taxon>Incirrata</taxon>
        <taxon>Octopodidae</taxon>
        <taxon>Octopus</taxon>
    </lineage>
</organism>
<proteinExistence type="predicted"/>
<dbReference type="PROSITE" id="PS50088">
    <property type="entry name" value="ANK_REPEAT"/>
    <property type="match status" value="4"/>
</dbReference>
<accession>A0A6P7TXU7</accession>
<dbReference type="Pfam" id="PF12796">
    <property type="entry name" value="Ank_2"/>
    <property type="match status" value="2"/>
</dbReference>
<feature type="repeat" description="ANK" evidence="3">
    <location>
        <begin position="153"/>
        <end position="178"/>
    </location>
</feature>
<keyword evidence="4" id="KW-1185">Reference proteome</keyword>
<dbReference type="Gene3D" id="1.25.40.20">
    <property type="entry name" value="Ankyrin repeat-containing domain"/>
    <property type="match status" value="2"/>
</dbReference>
<dbReference type="KEGG" id="osn:115227387"/>
<keyword evidence="2 3" id="KW-0040">ANK repeat</keyword>
<dbReference type="PANTHER" id="PTHR24178">
    <property type="entry name" value="MOLTING PROTEIN MLT-4"/>
    <property type="match status" value="1"/>
</dbReference>
<dbReference type="SUPFAM" id="SSF48403">
    <property type="entry name" value="Ankyrin repeat"/>
    <property type="match status" value="1"/>
</dbReference>
<evidence type="ECO:0000256" key="3">
    <source>
        <dbReference type="PROSITE-ProRule" id="PRU00023"/>
    </source>
</evidence>
<evidence type="ECO:0000313" key="5">
    <source>
        <dbReference type="RefSeq" id="XP_029654097.2"/>
    </source>
</evidence>
<feature type="repeat" description="ANK" evidence="3">
    <location>
        <begin position="16"/>
        <end position="49"/>
    </location>
</feature>
<dbReference type="InterPro" id="IPR002110">
    <property type="entry name" value="Ankyrin_rpt"/>
</dbReference>
<dbReference type="PROSITE" id="PS50297">
    <property type="entry name" value="ANK_REP_REGION"/>
    <property type="match status" value="4"/>
</dbReference>
<reference evidence="5" key="1">
    <citation type="submission" date="2025-08" db="UniProtKB">
        <authorList>
            <consortium name="RefSeq"/>
        </authorList>
    </citation>
    <scope>IDENTIFICATION</scope>
</reference>
<evidence type="ECO:0000256" key="1">
    <source>
        <dbReference type="ARBA" id="ARBA00022737"/>
    </source>
</evidence>
<dbReference type="InterPro" id="IPR036770">
    <property type="entry name" value="Ankyrin_rpt-contain_sf"/>
</dbReference>
<dbReference type="Proteomes" id="UP000515154">
    <property type="component" value="Unplaced"/>
</dbReference>
<name>A0A6P7TXU7_9MOLL</name>
<keyword evidence="1" id="KW-0677">Repeat</keyword>
<feature type="repeat" description="ANK" evidence="3">
    <location>
        <begin position="119"/>
        <end position="141"/>
    </location>
</feature>